<evidence type="ECO:0000256" key="10">
    <source>
        <dbReference type="HAMAP-Rule" id="MF_00454"/>
    </source>
</evidence>
<evidence type="ECO:0000256" key="7">
    <source>
        <dbReference type="ARBA" id="ARBA00035120"/>
    </source>
</evidence>
<gene>
    <name evidence="10" type="primary">fluC</name>
    <name evidence="10" type="synonym">crcB</name>
    <name evidence="11" type="ORF">BXT84_08855</name>
</gene>
<comment type="activity regulation">
    <text evidence="10">Na(+) is not transported, but it plays an essential structural role and its presence is essential for fluoride channel function.</text>
</comment>
<keyword evidence="5 10" id="KW-0472">Membrane</keyword>
<comment type="catalytic activity">
    <reaction evidence="8">
        <text>fluoride(in) = fluoride(out)</text>
        <dbReference type="Rhea" id="RHEA:76159"/>
        <dbReference type="ChEBI" id="CHEBI:17051"/>
    </reaction>
    <physiologicalReaction direction="left-to-right" evidence="8">
        <dbReference type="Rhea" id="RHEA:76160"/>
    </physiologicalReaction>
</comment>
<dbReference type="PANTHER" id="PTHR28259:SF1">
    <property type="entry name" value="FLUORIDE EXPORT PROTEIN 1-RELATED"/>
    <property type="match status" value="1"/>
</dbReference>
<name>A0ABM6RVI3_9FIRM</name>
<dbReference type="Proteomes" id="UP000325292">
    <property type="component" value="Chromosome"/>
</dbReference>
<dbReference type="EMBL" id="CP019454">
    <property type="protein sequence ID" value="AUW95496.1"/>
    <property type="molecule type" value="Genomic_DNA"/>
</dbReference>
<evidence type="ECO:0000313" key="12">
    <source>
        <dbReference type="Proteomes" id="UP000325292"/>
    </source>
</evidence>
<keyword evidence="6 10" id="KW-0407">Ion channel</keyword>
<accession>A0ABM6RVI3</accession>
<feature type="transmembrane region" description="Helical" evidence="10">
    <location>
        <begin position="59"/>
        <end position="79"/>
    </location>
</feature>
<feature type="transmembrane region" description="Helical" evidence="10">
    <location>
        <begin position="94"/>
        <end position="114"/>
    </location>
</feature>
<dbReference type="PANTHER" id="PTHR28259">
    <property type="entry name" value="FLUORIDE EXPORT PROTEIN 1-RELATED"/>
    <property type="match status" value="1"/>
</dbReference>
<keyword evidence="10" id="KW-0479">Metal-binding</keyword>
<organism evidence="11 12">
    <name type="scientific">Sulfobacillus thermotolerans</name>
    <dbReference type="NCBI Taxonomy" id="338644"/>
    <lineage>
        <taxon>Bacteria</taxon>
        <taxon>Bacillati</taxon>
        <taxon>Bacillota</taxon>
        <taxon>Clostridia</taxon>
        <taxon>Eubacteriales</taxon>
        <taxon>Clostridiales Family XVII. Incertae Sedis</taxon>
        <taxon>Sulfobacillus</taxon>
    </lineage>
</organism>
<evidence type="ECO:0000256" key="4">
    <source>
        <dbReference type="ARBA" id="ARBA00022989"/>
    </source>
</evidence>
<dbReference type="Pfam" id="PF02537">
    <property type="entry name" value="CRCB"/>
    <property type="match status" value="1"/>
</dbReference>
<dbReference type="HAMAP" id="MF_00454">
    <property type="entry name" value="FluC"/>
    <property type="match status" value="1"/>
</dbReference>
<keyword evidence="12" id="KW-1185">Reference proteome</keyword>
<proteinExistence type="inferred from homology"/>
<dbReference type="InterPro" id="IPR003691">
    <property type="entry name" value="FluC"/>
</dbReference>
<keyword evidence="4 10" id="KW-1133">Transmembrane helix</keyword>
<evidence type="ECO:0000313" key="11">
    <source>
        <dbReference type="EMBL" id="AUW95496.1"/>
    </source>
</evidence>
<protein>
    <recommendedName>
        <fullName evidence="10">Fluoride-specific ion channel FluC</fullName>
    </recommendedName>
</protein>
<keyword evidence="10" id="KW-0813">Transport</keyword>
<sequence length="120" mass="12845">MALVWVFLGGFVGAVARFEAGQWIGQRTTGPFPWGTFSINTVGSFFIGLLFARPLAPPLLNLLDVGFTGAFTTFSTFSYETLRLMEEKRYRTAFLNAAVSLATGLGAVALGISIGRGMGI</sequence>
<keyword evidence="2 10" id="KW-1003">Cell membrane</keyword>
<evidence type="ECO:0000256" key="6">
    <source>
        <dbReference type="ARBA" id="ARBA00023303"/>
    </source>
</evidence>
<keyword evidence="10" id="KW-0915">Sodium</keyword>
<keyword evidence="3 10" id="KW-0812">Transmembrane</keyword>
<comment type="subcellular location">
    <subcellularLocation>
        <location evidence="1 10">Cell membrane</location>
        <topology evidence="1 10">Multi-pass membrane protein</topology>
    </subcellularLocation>
</comment>
<evidence type="ECO:0000256" key="3">
    <source>
        <dbReference type="ARBA" id="ARBA00022692"/>
    </source>
</evidence>
<feature type="transmembrane region" description="Helical" evidence="10">
    <location>
        <begin position="32"/>
        <end position="52"/>
    </location>
</feature>
<evidence type="ECO:0000256" key="5">
    <source>
        <dbReference type="ARBA" id="ARBA00023136"/>
    </source>
</evidence>
<keyword evidence="10" id="KW-0406">Ion transport</keyword>
<feature type="binding site" evidence="10">
    <location>
        <position position="69"/>
    </location>
    <ligand>
        <name>Na(+)</name>
        <dbReference type="ChEBI" id="CHEBI:29101"/>
        <note>structural</note>
    </ligand>
</feature>
<reference evidence="11 12" key="1">
    <citation type="journal article" date="2019" name="Sci. Rep.">
        <title>Sulfobacillus thermotolerans: new insights into resistance and metabolic capacities of acidophilic chemolithotrophs.</title>
        <authorList>
            <person name="Panyushkina A.E."/>
            <person name="Babenko V.V."/>
            <person name="Nikitina A.S."/>
            <person name="Selezneva O.V."/>
            <person name="Tsaplina I.A."/>
            <person name="Letarova M.A."/>
            <person name="Kostryukova E.S."/>
            <person name="Letarov A.V."/>
        </authorList>
    </citation>
    <scope>NUCLEOTIDE SEQUENCE [LARGE SCALE GENOMIC DNA]</scope>
    <source>
        <strain evidence="11 12">Kr1</strain>
    </source>
</reference>
<comment type="function">
    <text evidence="9 10">Fluoride-specific ion channel. Important for reducing fluoride concentration in the cell, thus reducing its toxicity.</text>
</comment>
<dbReference type="NCBIfam" id="TIGR00494">
    <property type="entry name" value="crcB"/>
    <property type="match status" value="1"/>
</dbReference>
<evidence type="ECO:0000256" key="1">
    <source>
        <dbReference type="ARBA" id="ARBA00004651"/>
    </source>
</evidence>
<feature type="binding site" evidence="10">
    <location>
        <position position="72"/>
    </location>
    <ligand>
        <name>Na(+)</name>
        <dbReference type="ChEBI" id="CHEBI:29101"/>
        <note>structural</note>
    </ligand>
</feature>
<comment type="similarity">
    <text evidence="7 10">Belongs to the fluoride channel Fluc/FEX (TC 1.A.43) family.</text>
</comment>
<evidence type="ECO:0000256" key="2">
    <source>
        <dbReference type="ARBA" id="ARBA00022475"/>
    </source>
</evidence>
<evidence type="ECO:0000256" key="9">
    <source>
        <dbReference type="ARBA" id="ARBA00049940"/>
    </source>
</evidence>
<evidence type="ECO:0000256" key="8">
    <source>
        <dbReference type="ARBA" id="ARBA00035585"/>
    </source>
</evidence>